<keyword evidence="1 4" id="KW-0929">Antimicrobial</keyword>
<dbReference type="GO" id="GO:0003796">
    <property type="term" value="F:lysozyme activity"/>
    <property type="evidence" value="ECO:0007669"/>
    <property type="project" value="UniProtKB-EC"/>
</dbReference>
<dbReference type="PANTHER" id="PTHR38107">
    <property type="match status" value="1"/>
</dbReference>
<reference evidence="6" key="1">
    <citation type="submission" date="2020-04" db="EMBL/GenBank/DDBJ databases">
        <authorList>
            <person name="Chiriac C."/>
            <person name="Salcher M."/>
            <person name="Ghai R."/>
            <person name="Kavagutti S V."/>
        </authorList>
    </citation>
    <scope>NUCLEOTIDE SEQUENCE</scope>
</reference>
<dbReference type="InterPro" id="IPR023346">
    <property type="entry name" value="Lysozyme-like_dom_sf"/>
</dbReference>
<accession>A0A6J5NF62</accession>
<comment type="catalytic activity">
    <reaction evidence="4">
        <text>Hydrolysis of (1-&gt;4)-beta-linkages between N-acetylmuramic acid and N-acetyl-D-glucosamine residues in a peptidoglycan and between N-acetyl-D-glucosamine residues in chitodextrins.</text>
        <dbReference type="EC" id="3.2.1.17"/>
    </reaction>
</comment>
<evidence type="ECO:0000256" key="3">
    <source>
        <dbReference type="ARBA" id="ARBA00023200"/>
    </source>
</evidence>
<comment type="similarity">
    <text evidence="4">Belongs to the glycosyl hydrolase 24 family.</text>
</comment>
<name>A0A6J5NF62_9CAUD</name>
<proteinExistence type="inferred from homology"/>
<dbReference type="SUPFAM" id="SSF53955">
    <property type="entry name" value="Lysozyme-like"/>
    <property type="match status" value="1"/>
</dbReference>
<evidence type="ECO:0000256" key="1">
    <source>
        <dbReference type="ARBA" id="ARBA00022529"/>
    </source>
</evidence>
<evidence type="ECO:0000256" key="4">
    <source>
        <dbReference type="RuleBase" id="RU003788"/>
    </source>
</evidence>
<evidence type="ECO:0000256" key="2">
    <source>
        <dbReference type="ARBA" id="ARBA00022638"/>
    </source>
</evidence>
<dbReference type="GO" id="GO:0009253">
    <property type="term" value="P:peptidoglycan catabolic process"/>
    <property type="evidence" value="ECO:0007669"/>
    <property type="project" value="InterPro"/>
</dbReference>
<dbReference type="InterPro" id="IPR023347">
    <property type="entry name" value="Lysozyme_dom_sf"/>
</dbReference>
<dbReference type="InterPro" id="IPR051018">
    <property type="entry name" value="Bacteriophage_GH24"/>
</dbReference>
<dbReference type="CDD" id="cd00737">
    <property type="entry name" value="lyz_endolysin_autolysin"/>
    <property type="match status" value="1"/>
</dbReference>
<dbReference type="Gene3D" id="1.10.530.40">
    <property type="match status" value="1"/>
</dbReference>
<keyword evidence="3" id="KW-1035">Host cytoplasm</keyword>
<dbReference type="GO" id="GO:0042742">
    <property type="term" value="P:defense response to bacterium"/>
    <property type="evidence" value="ECO:0007669"/>
    <property type="project" value="UniProtKB-KW"/>
</dbReference>
<protein>
    <recommendedName>
        <fullName evidence="4">Lysozyme</fullName>
        <ecNumber evidence="4">3.2.1.17</ecNumber>
    </recommendedName>
</protein>
<dbReference type="Pfam" id="PF00959">
    <property type="entry name" value="Phage_lysozyme"/>
    <property type="match status" value="1"/>
</dbReference>
<gene>
    <name evidence="6" type="ORF">UFOVP672_22</name>
</gene>
<organism evidence="6">
    <name type="scientific">uncultured Caudovirales phage</name>
    <dbReference type="NCBI Taxonomy" id="2100421"/>
    <lineage>
        <taxon>Viruses</taxon>
        <taxon>Duplodnaviria</taxon>
        <taxon>Heunggongvirae</taxon>
        <taxon>Uroviricota</taxon>
        <taxon>Caudoviricetes</taxon>
        <taxon>Peduoviridae</taxon>
        <taxon>Maltschvirus</taxon>
        <taxon>Maltschvirus maltsch</taxon>
    </lineage>
</organism>
<feature type="region of interest" description="Disordered" evidence="5">
    <location>
        <begin position="1"/>
        <end position="30"/>
    </location>
</feature>
<keyword evidence="4" id="KW-0326">Glycosidase</keyword>
<keyword evidence="4 6" id="KW-0378">Hydrolase</keyword>
<sequence length="684" mass="73928">MPTIPTIALSQLKPLPNTPDPVLDREKRPTMDLSGVMQAAGRLGKAGMMPDINPAPFVADAGALDAVGRAVTQAGGILEAHAMKRMEAKNDADLADAELALKNEQADFENWKMENPNPDTWGPEWERRGHEALQTQLSNEHLSRSGREALALQGKRWLGNSLLDVSRDSTKATYARAASSVRAEYERAVAAGDFAGAEAAAAKGEEKGYFFPHQAQAMREGIVEKQKEFKRDATINVALQDPDTWLSANTRPEKGQDPREWRQIRAIVEGAAADDYNATQSELSDFLAEHPTATAEDVVKTAAGRLRPGELQKWTDAADKNLDAAEKAKRATPEWINQKFGELIDRTNQFVDSFEGSAYSNRESWSVYNDLKSEILQLPADRRGEITEKLEKKWRNEAPAPRGSTKHYIDESLKDFFNQGAFGPLEKRVSKEPGDTGYYQGTKEMKSVTDTEGRAQAQLALARATDAMDGWLKQNPKATADEANAALYRFSGASMRMDEAAKLLKGVKVRTDALPAAVPLPDLTAIKAGLSGGAGGAGGAAGASGAVGAVGEDLVSTVKGFEGFTPTAEGDYKQTSVGYGTRAKSADETISKDEADQRLRSELGWHAKNIDRAAAAVGAKLSKGQRDALISFDFNTGKGAYLIESSGGNMAEVKRRLQLYTKAGGEHLEGLAKRRAKEAAIFGD</sequence>
<dbReference type="InterPro" id="IPR033907">
    <property type="entry name" value="Endolysin_autolysin"/>
</dbReference>
<evidence type="ECO:0000313" key="6">
    <source>
        <dbReference type="EMBL" id="CAB4155618.1"/>
    </source>
</evidence>
<dbReference type="GO" id="GO:0031640">
    <property type="term" value="P:killing of cells of another organism"/>
    <property type="evidence" value="ECO:0007669"/>
    <property type="project" value="UniProtKB-KW"/>
</dbReference>
<dbReference type="PANTHER" id="PTHR38107:SF3">
    <property type="entry name" value="LYSOZYME RRRD-RELATED"/>
    <property type="match status" value="1"/>
</dbReference>
<dbReference type="EC" id="3.2.1.17" evidence="4"/>
<dbReference type="InterPro" id="IPR002196">
    <property type="entry name" value="Glyco_hydro_24"/>
</dbReference>
<dbReference type="GO" id="GO:0016998">
    <property type="term" value="P:cell wall macromolecule catabolic process"/>
    <property type="evidence" value="ECO:0007669"/>
    <property type="project" value="InterPro"/>
</dbReference>
<evidence type="ECO:0000256" key="5">
    <source>
        <dbReference type="SAM" id="MobiDB-lite"/>
    </source>
</evidence>
<keyword evidence="2 4" id="KW-0081">Bacteriolytic enzyme</keyword>
<dbReference type="EMBL" id="LR796636">
    <property type="protein sequence ID" value="CAB4155618.1"/>
    <property type="molecule type" value="Genomic_DNA"/>
</dbReference>